<evidence type="ECO:0000256" key="2">
    <source>
        <dbReference type="ARBA" id="ARBA00022516"/>
    </source>
</evidence>
<dbReference type="Gene3D" id="1.10.1040.10">
    <property type="entry name" value="N-(1-d-carboxylethyl)-l-norvaline Dehydrogenase, domain 2"/>
    <property type="match status" value="1"/>
</dbReference>
<comment type="similarity">
    <text evidence="1 13 17">Belongs to the NAD-dependent glycerol-3-phosphate dehydrogenase family.</text>
</comment>
<sequence>MSDVRNVAVVGAGSWGTALALHLARKGLGVGLWGRDADHVRAMQAEGRNARYLPDVPFPATLEATSDLEGLVSRADHVLLAVPSGGFRAVLHRIAPHLGSGGLIWATKGLDLDSTRWLHELVLEDLGPDRPWGVASGPSFAGELARGLPTALTLASPDTDFAEEAMAWLAGGTLRVYTSDDVVGVQLGGAFKNVLAIAAGVSDGLGFGANARAALITRGLAELMRLGAATGARTETLMGLSGLGDLVLTCTDNQSRNRRLGLALGQGQSLEEAVAAIGQAVEGVSTARIAVAKASALGVDMPICSQVARVLFEQLPPTVAVEELLSRDPKPEF</sequence>
<dbReference type="FunFam" id="1.10.1040.10:FF:000001">
    <property type="entry name" value="Glycerol-3-phosphate dehydrogenase [NAD(P)+]"/>
    <property type="match status" value="1"/>
</dbReference>
<comment type="caution">
    <text evidence="13">Lacks conserved residue(s) required for the propagation of feature annotation.</text>
</comment>
<dbReference type="PANTHER" id="PTHR11728:SF1">
    <property type="entry name" value="GLYCEROL-3-PHOSPHATE DEHYDROGENASE [NAD(+)] 2, CHLOROPLASTIC"/>
    <property type="match status" value="1"/>
</dbReference>
<reference evidence="21" key="1">
    <citation type="submission" date="2016-10" db="EMBL/GenBank/DDBJ databases">
        <authorList>
            <person name="Varghese N."/>
            <person name="Submissions S."/>
        </authorList>
    </citation>
    <scope>NUCLEOTIDE SEQUENCE [LARGE SCALE GENOMIC DNA]</scope>
    <source>
        <strain evidence="21">DSM 241</strain>
    </source>
</reference>
<dbReference type="GO" id="GO:0005829">
    <property type="term" value="C:cytosol"/>
    <property type="evidence" value="ECO:0007669"/>
    <property type="project" value="TreeGrafter"/>
</dbReference>
<gene>
    <name evidence="13" type="primary">gpsA</name>
    <name evidence="20" type="ORF">SAMN05444515_104164</name>
</gene>
<evidence type="ECO:0000256" key="7">
    <source>
        <dbReference type="ARBA" id="ARBA00023209"/>
    </source>
</evidence>
<comment type="function">
    <text evidence="13">Catalyzes the reduction of the glycolytic intermediate dihydroxyacetone phosphate (DHAP) to sn-glycerol 3-phosphate (G3P), the key precursor for phospholipid synthesis.</text>
</comment>
<dbReference type="STRING" id="1396821.SAMN05444515_104164"/>
<dbReference type="SUPFAM" id="SSF51735">
    <property type="entry name" value="NAD(P)-binding Rossmann-fold domains"/>
    <property type="match status" value="1"/>
</dbReference>
<feature type="binding site" evidence="13">
    <location>
        <position position="139"/>
    </location>
    <ligand>
        <name>sn-glycerol 3-phosphate</name>
        <dbReference type="ChEBI" id="CHEBI:57597"/>
    </ligand>
</feature>
<feature type="binding site" evidence="13">
    <location>
        <position position="14"/>
    </location>
    <ligand>
        <name>NADPH</name>
        <dbReference type="ChEBI" id="CHEBI:57783"/>
    </ligand>
</feature>
<feature type="binding site" evidence="13">
    <location>
        <position position="52"/>
    </location>
    <ligand>
        <name>NADPH</name>
        <dbReference type="ChEBI" id="CHEBI:57783"/>
    </ligand>
</feature>
<evidence type="ECO:0000256" key="10">
    <source>
        <dbReference type="ARBA" id="ARBA00066687"/>
    </source>
</evidence>
<dbReference type="InterPro" id="IPR036291">
    <property type="entry name" value="NAD(P)-bd_dom_sf"/>
</dbReference>
<dbReference type="Pfam" id="PF01210">
    <property type="entry name" value="NAD_Gly3P_dh_N"/>
    <property type="match status" value="1"/>
</dbReference>
<dbReference type="EC" id="1.1.1.94" evidence="10 13"/>
<dbReference type="PRINTS" id="PR00077">
    <property type="entry name" value="GPDHDRGNASE"/>
</dbReference>
<dbReference type="GO" id="GO:0046474">
    <property type="term" value="P:glycerophospholipid biosynthetic process"/>
    <property type="evidence" value="ECO:0007669"/>
    <property type="project" value="TreeGrafter"/>
</dbReference>
<evidence type="ECO:0000256" key="5">
    <source>
        <dbReference type="ARBA" id="ARBA00023027"/>
    </source>
</evidence>
<keyword evidence="3 13" id="KW-0521">NADP</keyword>
<dbReference type="InterPro" id="IPR006109">
    <property type="entry name" value="G3P_DH_NAD-dep_C"/>
</dbReference>
<dbReference type="AlphaFoldDB" id="A0A1H7JEK8"/>
<feature type="binding site" evidence="13">
    <location>
        <position position="15"/>
    </location>
    <ligand>
        <name>NADPH</name>
        <dbReference type="ChEBI" id="CHEBI:57783"/>
    </ligand>
</feature>
<evidence type="ECO:0000256" key="13">
    <source>
        <dbReference type="HAMAP-Rule" id="MF_00394"/>
    </source>
</evidence>
<dbReference type="InterPro" id="IPR006168">
    <property type="entry name" value="G3P_DH_NAD-dep"/>
</dbReference>
<comment type="pathway">
    <text evidence="13">Membrane lipid metabolism; glycerophospholipid metabolism.</text>
</comment>
<evidence type="ECO:0000256" key="6">
    <source>
        <dbReference type="ARBA" id="ARBA00023098"/>
    </source>
</evidence>
<keyword evidence="5 13" id="KW-0520">NAD</keyword>
<evidence type="ECO:0000256" key="17">
    <source>
        <dbReference type="RuleBase" id="RU000437"/>
    </source>
</evidence>
<dbReference type="InterPro" id="IPR011128">
    <property type="entry name" value="G3P_DH_NAD-dep_N"/>
</dbReference>
<dbReference type="UniPathway" id="UPA00940"/>
<keyword evidence="6 13" id="KW-0443">Lipid metabolism</keyword>
<keyword evidence="13" id="KW-0547">Nucleotide-binding</keyword>
<comment type="subcellular location">
    <subcellularLocation>
        <location evidence="13">Cytoplasm</location>
    </subcellularLocation>
</comment>
<dbReference type="PROSITE" id="PS00957">
    <property type="entry name" value="NAD_G3PDH"/>
    <property type="match status" value="1"/>
</dbReference>
<feature type="domain" description="Glycerol-3-phosphate dehydrogenase NAD-dependent C-terminal" evidence="19">
    <location>
        <begin position="181"/>
        <end position="321"/>
    </location>
</feature>
<evidence type="ECO:0000256" key="12">
    <source>
        <dbReference type="ARBA" id="ARBA00080511"/>
    </source>
</evidence>
<dbReference type="Proteomes" id="UP000199256">
    <property type="component" value="Unassembled WGS sequence"/>
</dbReference>
<evidence type="ECO:0000256" key="4">
    <source>
        <dbReference type="ARBA" id="ARBA00023002"/>
    </source>
</evidence>
<dbReference type="HAMAP" id="MF_00394">
    <property type="entry name" value="NAD_Glyc3P_dehydrog"/>
    <property type="match status" value="1"/>
</dbReference>
<dbReference type="RefSeq" id="WP_090251991.1">
    <property type="nucleotide sequence ID" value="NZ_FOAA01000004.1"/>
</dbReference>
<dbReference type="OrthoDB" id="9812273at2"/>
<organism evidence="20 21">
    <name type="scientific">Ectothiorhodospira marina</name>
    <dbReference type="NCBI Taxonomy" id="1396821"/>
    <lineage>
        <taxon>Bacteria</taxon>
        <taxon>Pseudomonadati</taxon>
        <taxon>Pseudomonadota</taxon>
        <taxon>Gammaproteobacteria</taxon>
        <taxon>Chromatiales</taxon>
        <taxon>Ectothiorhodospiraceae</taxon>
        <taxon>Ectothiorhodospira</taxon>
    </lineage>
</organism>
<dbReference type="Pfam" id="PF07479">
    <property type="entry name" value="NAD_Gly3P_dh_C"/>
    <property type="match status" value="1"/>
</dbReference>
<comment type="catalytic activity">
    <reaction evidence="9">
        <text>sn-glycerol 3-phosphate + NADP(+) = dihydroxyacetone phosphate + NADPH + H(+)</text>
        <dbReference type="Rhea" id="RHEA:11096"/>
        <dbReference type="ChEBI" id="CHEBI:15378"/>
        <dbReference type="ChEBI" id="CHEBI:57597"/>
        <dbReference type="ChEBI" id="CHEBI:57642"/>
        <dbReference type="ChEBI" id="CHEBI:57783"/>
        <dbReference type="ChEBI" id="CHEBI:58349"/>
        <dbReference type="EC" id="1.1.1.94"/>
    </reaction>
    <physiologicalReaction direction="right-to-left" evidence="9">
        <dbReference type="Rhea" id="RHEA:11098"/>
    </physiologicalReaction>
</comment>
<feature type="binding site" evidence="13">
    <location>
        <position position="108"/>
    </location>
    <ligand>
        <name>sn-glycerol 3-phosphate</name>
        <dbReference type="ChEBI" id="CHEBI:57597"/>
    </ligand>
</feature>
<keyword evidence="13" id="KW-0963">Cytoplasm</keyword>
<dbReference type="FunFam" id="3.40.50.720:FF:000019">
    <property type="entry name" value="Glycerol-3-phosphate dehydrogenase [NAD(P)+]"/>
    <property type="match status" value="1"/>
</dbReference>
<name>A0A1H7JEK8_9GAMM</name>
<keyword evidence="7 13" id="KW-0594">Phospholipid biosynthesis</keyword>
<evidence type="ECO:0000256" key="9">
    <source>
        <dbReference type="ARBA" id="ARBA00052716"/>
    </source>
</evidence>
<dbReference type="NCBIfam" id="NF000940">
    <property type="entry name" value="PRK00094.1-2"/>
    <property type="match status" value="1"/>
</dbReference>
<evidence type="ECO:0000259" key="18">
    <source>
        <dbReference type="Pfam" id="PF01210"/>
    </source>
</evidence>
<protein>
    <recommendedName>
        <fullName evidence="11 13">Glycerol-3-phosphate dehydrogenase [NAD(P)+]</fullName>
        <ecNumber evidence="10 13">1.1.1.94</ecNumber>
    </recommendedName>
    <alternativeName>
        <fullName evidence="13">NAD(P)(+)-dependent glycerol-3-phosphate dehydrogenase</fullName>
    </alternativeName>
    <alternativeName>
        <fullName evidence="12 13">NAD(P)H-dependent dihydroxyacetone-phosphate reductase</fullName>
    </alternativeName>
</protein>
<dbReference type="EMBL" id="FOAA01000004">
    <property type="protein sequence ID" value="SEK73028.1"/>
    <property type="molecule type" value="Genomic_DNA"/>
</dbReference>
<dbReference type="GO" id="GO:0141152">
    <property type="term" value="F:glycerol-3-phosphate dehydrogenase (NAD+) activity"/>
    <property type="evidence" value="ECO:0007669"/>
    <property type="project" value="RHEA"/>
</dbReference>
<feature type="binding site" evidence="16">
    <location>
        <position position="141"/>
    </location>
    <ligand>
        <name>NAD(+)</name>
        <dbReference type="ChEBI" id="CHEBI:57540"/>
    </ligand>
</feature>
<feature type="domain" description="Glycerol-3-phosphate dehydrogenase NAD-dependent N-terminal" evidence="18">
    <location>
        <begin position="6"/>
        <end position="161"/>
    </location>
</feature>
<dbReference type="SUPFAM" id="SSF48179">
    <property type="entry name" value="6-phosphogluconate dehydrogenase C-terminal domain-like"/>
    <property type="match status" value="1"/>
</dbReference>
<evidence type="ECO:0000256" key="1">
    <source>
        <dbReference type="ARBA" id="ARBA00011009"/>
    </source>
</evidence>
<proteinExistence type="inferred from homology"/>
<evidence type="ECO:0000256" key="11">
    <source>
        <dbReference type="ARBA" id="ARBA00069372"/>
    </source>
</evidence>
<feature type="binding site" evidence="13">
    <location>
        <position position="256"/>
    </location>
    <ligand>
        <name>NADPH</name>
        <dbReference type="ChEBI" id="CHEBI:57783"/>
    </ligand>
</feature>
<dbReference type="InterPro" id="IPR013328">
    <property type="entry name" value="6PGD_dom2"/>
</dbReference>
<evidence type="ECO:0000256" key="16">
    <source>
        <dbReference type="PIRSR" id="PIRSR000114-3"/>
    </source>
</evidence>
<dbReference type="GO" id="GO:0046168">
    <property type="term" value="P:glycerol-3-phosphate catabolic process"/>
    <property type="evidence" value="ECO:0007669"/>
    <property type="project" value="InterPro"/>
</dbReference>
<feature type="binding site" evidence="13">
    <location>
        <position position="282"/>
    </location>
    <ligand>
        <name>NADPH</name>
        <dbReference type="ChEBI" id="CHEBI:57783"/>
    </ligand>
</feature>
<feature type="binding site" evidence="16">
    <location>
        <position position="256"/>
    </location>
    <ligand>
        <name>NAD(+)</name>
        <dbReference type="ChEBI" id="CHEBI:57540"/>
    </ligand>
</feature>
<comment type="catalytic activity">
    <reaction evidence="13">
        <text>sn-glycerol 3-phosphate + NAD(+) = dihydroxyacetone phosphate + NADH + H(+)</text>
        <dbReference type="Rhea" id="RHEA:11092"/>
        <dbReference type="ChEBI" id="CHEBI:15378"/>
        <dbReference type="ChEBI" id="CHEBI:57540"/>
        <dbReference type="ChEBI" id="CHEBI:57597"/>
        <dbReference type="ChEBI" id="CHEBI:57642"/>
        <dbReference type="ChEBI" id="CHEBI:57945"/>
        <dbReference type="EC" id="1.1.1.94"/>
    </reaction>
</comment>
<dbReference type="NCBIfam" id="NF000942">
    <property type="entry name" value="PRK00094.1-4"/>
    <property type="match status" value="1"/>
</dbReference>
<feature type="binding site" evidence="13">
    <location>
        <position position="108"/>
    </location>
    <ligand>
        <name>NADPH</name>
        <dbReference type="ChEBI" id="CHEBI:57783"/>
    </ligand>
</feature>
<dbReference type="InterPro" id="IPR008927">
    <property type="entry name" value="6-PGluconate_DH-like_C_sf"/>
</dbReference>
<dbReference type="GO" id="GO:0051287">
    <property type="term" value="F:NAD binding"/>
    <property type="evidence" value="ECO:0007669"/>
    <property type="project" value="InterPro"/>
</dbReference>
<evidence type="ECO:0000256" key="8">
    <source>
        <dbReference type="ARBA" id="ARBA00023264"/>
    </source>
</evidence>
<feature type="binding site" evidence="13">
    <location>
        <position position="257"/>
    </location>
    <ligand>
        <name>sn-glycerol 3-phosphate</name>
        <dbReference type="ChEBI" id="CHEBI:57597"/>
    </ligand>
</feature>
<dbReference type="GO" id="GO:0141153">
    <property type="term" value="F:glycerol-3-phosphate dehydrogenase (NADP+) activity"/>
    <property type="evidence" value="ECO:0007669"/>
    <property type="project" value="RHEA"/>
</dbReference>
<dbReference type="GO" id="GO:0046167">
    <property type="term" value="P:glycerol-3-phosphate biosynthetic process"/>
    <property type="evidence" value="ECO:0007669"/>
    <property type="project" value="UniProtKB-UniRule"/>
</dbReference>
<evidence type="ECO:0000259" key="19">
    <source>
        <dbReference type="Pfam" id="PF07479"/>
    </source>
</evidence>
<dbReference type="PANTHER" id="PTHR11728">
    <property type="entry name" value="GLYCEROL-3-PHOSPHATE DEHYDROGENASE"/>
    <property type="match status" value="1"/>
</dbReference>
<feature type="binding site" evidence="13">
    <location>
        <position position="256"/>
    </location>
    <ligand>
        <name>sn-glycerol 3-phosphate</name>
        <dbReference type="ChEBI" id="CHEBI:57597"/>
    </ligand>
</feature>
<feature type="binding site" evidence="15">
    <location>
        <position position="108"/>
    </location>
    <ligand>
        <name>substrate</name>
    </ligand>
</feature>
<evidence type="ECO:0000313" key="21">
    <source>
        <dbReference type="Proteomes" id="UP000199256"/>
    </source>
</evidence>
<feature type="binding site" evidence="13">
    <location>
        <position position="137"/>
    </location>
    <ligand>
        <name>sn-glycerol 3-phosphate</name>
        <dbReference type="ChEBI" id="CHEBI:57597"/>
    </ligand>
</feature>
<dbReference type="GO" id="GO:0005975">
    <property type="term" value="P:carbohydrate metabolic process"/>
    <property type="evidence" value="ECO:0007669"/>
    <property type="project" value="InterPro"/>
</dbReference>
<feature type="binding site" evidence="16">
    <location>
        <begin position="11"/>
        <end position="16"/>
    </location>
    <ligand>
        <name>NAD(+)</name>
        <dbReference type="ChEBI" id="CHEBI:57540"/>
    </ligand>
</feature>
<dbReference type="PIRSF" id="PIRSF000114">
    <property type="entry name" value="Glycerol-3-P_dh"/>
    <property type="match status" value="1"/>
</dbReference>
<feature type="binding site" evidence="13">
    <location>
        <position position="255"/>
    </location>
    <ligand>
        <name>sn-glycerol 3-phosphate</name>
        <dbReference type="ChEBI" id="CHEBI:57597"/>
    </ligand>
</feature>
<feature type="binding site" evidence="15">
    <location>
        <begin position="256"/>
        <end position="257"/>
    </location>
    <ligand>
        <name>substrate</name>
    </ligand>
</feature>
<evidence type="ECO:0000256" key="3">
    <source>
        <dbReference type="ARBA" id="ARBA00022857"/>
    </source>
</evidence>
<evidence type="ECO:0000256" key="14">
    <source>
        <dbReference type="PIRSR" id="PIRSR000114-1"/>
    </source>
</evidence>
<keyword evidence="8 13" id="KW-1208">Phospholipid metabolism</keyword>
<keyword evidence="4 13" id="KW-0560">Oxidoreductase</keyword>
<dbReference type="Gene3D" id="3.40.50.720">
    <property type="entry name" value="NAD(P)-binding Rossmann-like Domain"/>
    <property type="match status" value="1"/>
</dbReference>
<feature type="binding site" evidence="13">
    <location>
        <position position="192"/>
    </location>
    <ligand>
        <name>sn-glycerol 3-phosphate</name>
        <dbReference type="ChEBI" id="CHEBI:57597"/>
    </ligand>
</feature>
<evidence type="ECO:0000256" key="15">
    <source>
        <dbReference type="PIRSR" id="PIRSR000114-2"/>
    </source>
</evidence>
<feature type="binding site" evidence="13">
    <location>
        <position position="245"/>
    </location>
    <ligand>
        <name>sn-glycerol 3-phosphate</name>
        <dbReference type="ChEBI" id="CHEBI:57597"/>
    </ligand>
</feature>
<feature type="binding site" evidence="13">
    <location>
        <position position="35"/>
    </location>
    <ligand>
        <name>NADPH</name>
        <dbReference type="ChEBI" id="CHEBI:57783"/>
    </ligand>
</feature>
<feature type="active site" description="Proton acceptor" evidence="13 14">
    <location>
        <position position="192"/>
    </location>
</feature>
<evidence type="ECO:0000313" key="20">
    <source>
        <dbReference type="EMBL" id="SEK73028.1"/>
    </source>
</evidence>
<accession>A0A1H7JEK8</accession>
<keyword evidence="21" id="KW-1185">Reference proteome</keyword>
<keyword evidence="2 13" id="KW-0444">Lipid biosynthesis</keyword>
<feature type="binding site" evidence="13">
    <location>
        <position position="141"/>
    </location>
    <ligand>
        <name>NADPH</name>
        <dbReference type="ChEBI" id="CHEBI:57783"/>
    </ligand>
</feature>